<dbReference type="InterPro" id="IPR003439">
    <property type="entry name" value="ABC_transporter-like_ATP-bd"/>
</dbReference>
<comment type="caution">
    <text evidence="14">The sequence shown here is derived from an EMBL/GenBank/DDBJ whole genome shotgun (WGS) entry which is preliminary data.</text>
</comment>
<evidence type="ECO:0000256" key="9">
    <source>
        <dbReference type="ARBA" id="ARBA00023136"/>
    </source>
</evidence>
<dbReference type="Proteomes" id="UP000301309">
    <property type="component" value="Unassembled WGS sequence"/>
</dbReference>
<dbReference type="PANTHER" id="PTHR24221">
    <property type="entry name" value="ATP-BINDING CASSETTE SUB-FAMILY B"/>
    <property type="match status" value="1"/>
</dbReference>
<gene>
    <name evidence="14" type="ORF">SVIO_003220</name>
</gene>
<dbReference type="InterPro" id="IPR039421">
    <property type="entry name" value="Type_1_exporter"/>
</dbReference>
<keyword evidence="9 11" id="KW-0472">Membrane</keyword>
<evidence type="ECO:0000256" key="1">
    <source>
        <dbReference type="ARBA" id="ARBA00004429"/>
    </source>
</evidence>
<dbReference type="AlphaFoldDB" id="A0A4D4KV29"/>
<feature type="transmembrane region" description="Helical" evidence="11">
    <location>
        <begin position="208"/>
        <end position="229"/>
    </location>
</feature>
<evidence type="ECO:0000313" key="14">
    <source>
        <dbReference type="EMBL" id="GDY49699.1"/>
    </source>
</evidence>
<keyword evidence="15" id="KW-1185">Reference proteome</keyword>
<keyword evidence="8 11" id="KW-1133">Transmembrane helix</keyword>
<evidence type="ECO:0000256" key="7">
    <source>
        <dbReference type="ARBA" id="ARBA00022840"/>
    </source>
</evidence>
<evidence type="ECO:0000256" key="4">
    <source>
        <dbReference type="ARBA" id="ARBA00022519"/>
    </source>
</evidence>
<dbReference type="PANTHER" id="PTHR24221:SF654">
    <property type="entry name" value="ATP-BINDING CASSETTE SUB-FAMILY B MEMBER 6"/>
    <property type="match status" value="1"/>
</dbReference>
<feature type="domain" description="ABC transporter" evidence="12">
    <location>
        <begin position="355"/>
        <end position="588"/>
    </location>
</feature>
<dbReference type="SMART" id="SM00382">
    <property type="entry name" value="AAA"/>
    <property type="match status" value="1"/>
</dbReference>
<comment type="subcellular location">
    <subcellularLocation>
        <location evidence="1">Cell inner membrane</location>
        <topology evidence="1">Multi-pass membrane protein</topology>
    </subcellularLocation>
</comment>
<feature type="transmembrane region" description="Helical" evidence="11">
    <location>
        <begin position="154"/>
        <end position="173"/>
    </location>
</feature>
<evidence type="ECO:0000313" key="15">
    <source>
        <dbReference type="Proteomes" id="UP000301309"/>
    </source>
</evidence>
<evidence type="ECO:0000259" key="13">
    <source>
        <dbReference type="PROSITE" id="PS50929"/>
    </source>
</evidence>
<evidence type="ECO:0000256" key="2">
    <source>
        <dbReference type="ARBA" id="ARBA00022448"/>
    </source>
</evidence>
<dbReference type="GO" id="GO:0005524">
    <property type="term" value="F:ATP binding"/>
    <property type="evidence" value="ECO:0007669"/>
    <property type="project" value="UniProtKB-KW"/>
</dbReference>
<comment type="similarity">
    <text evidence="10">Belongs to the ABC transporter superfamily. Siderophore-Fe(3+) uptake transporter (SIUT) (TC 3.A.1.21) family.</text>
</comment>
<feature type="transmembrane region" description="Helical" evidence="11">
    <location>
        <begin position="301"/>
        <end position="318"/>
    </location>
</feature>
<feature type="transmembrane region" description="Helical" evidence="11">
    <location>
        <begin position="75"/>
        <end position="93"/>
    </location>
</feature>
<sequence length="608" mass="64934">MRRSGRPGPARRGEAVSVNRREEGAALRALLRPVRGRITAGVALQALAGIASLGSFVAIYPLAVALLADEPDGSTVWWIVASAALALVVRFVAQSLSYLLMHDADMEFQLRLRRRIADRLSRVPLGWYSSRNSATVKKALADDVDSMHYLVAHALPDLTMALVTPVAALVYLFALDWRLALVTLVTTPVFGVLFRMTGKRGGRQHERLAGAIVGINTAVIEFVQGISVIKAFGQRDKASERFNKAVDDYMTTFTAVKGPLMSLSSLAYASVSPAAMLAASLGGGTLFVAADWTRPVDILPFVLLGLAISAPLVVVTYAPQALGQARQAADRVAELLATPTLAEPERPLTPSGHVAEFHDVTFGYTAGSPVLRNIDLTLEPGTVTALVGPSGAGKSTLAALLPRFFDPDQGSVRVGGIDLRDMAAQELYSHVAFVFQDVRLLRATVADNIKMARPNATSAEVQAAARAARCHDRILELPRGYDSVVGEDAVLSGGESQRIAIARALLADTPIIVLDEATAFVDPEAEAGIYDALSALIAGRTVLFVAHRLHTIVDADQIVVLEHGRVAERGTHTELLDSAGVYRRLWEAYTESGAHAQGNRIDAPEAAL</sequence>
<dbReference type="SUPFAM" id="SSF52540">
    <property type="entry name" value="P-loop containing nucleoside triphosphate hydrolases"/>
    <property type="match status" value="1"/>
</dbReference>
<dbReference type="PROSITE" id="PS00211">
    <property type="entry name" value="ABC_TRANSPORTER_1"/>
    <property type="match status" value="1"/>
</dbReference>
<keyword evidence="2" id="KW-0813">Transport</keyword>
<accession>A0A4D4KV29</accession>
<dbReference type="Pfam" id="PF00664">
    <property type="entry name" value="ABC_membrane"/>
    <property type="match status" value="1"/>
</dbReference>
<keyword evidence="7" id="KW-0067">ATP-binding</keyword>
<dbReference type="SUPFAM" id="SSF90123">
    <property type="entry name" value="ABC transporter transmembrane region"/>
    <property type="match status" value="1"/>
</dbReference>
<dbReference type="EMBL" id="BJHW01000001">
    <property type="protein sequence ID" value="GDY49699.1"/>
    <property type="molecule type" value="Genomic_DNA"/>
</dbReference>
<name>A0A4D4KV29_STRVO</name>
<feature type="transmembrane region" description="Helical" evidence="11">
    <location>
        <begin position="38"/>
        <end position="63"/>
    </location>
</feature>
<protein>
    <submittedName>
        <fullName evidence="14">ABC transporter</fullName>
    </submittedName>
</protein>
<dbReference type="GO" id="GO:0016887">
    <property type="term" value="F:ATP hydrolysis activity"/>
    <property type="evidence" value="ECO:0007669"/>
    <property type="project" value="InterPro"/>
</dbReference>
<dbReference type="InterPro" id="IPR027417">
    <property type="entry name" value="P-loop_NTPase"/>
</dbReference>
<evidence type="ECO:0000256" key="11">
    <source>
        <dbReference type="SAM" id="Phobius"/>
    </source>
</evidence>
<organism evidence="14 15">
    <name type="scientific">Streptomyces violaceusniger</name>
    <dbReference type="NCBI Taxonomy" id="68280"/>
    <lineage>
        <taxon>Bacteria</taxon>
        <taxon>Bacillati</taxon>
        <taxon>Actinomycetota</taxon>
        <taxon>Actinomycetes</taxon>
        <taxon>Kitasatosporales</taxon>
        <taxon>Streptomycetaceae</taxon>
        <taxon>Streptomyces</taxon>
        <taxon>Streptomyces violaceusniger group</taxon>
    </lineage>
</organism>
<keyword evidence="6" id="KW-0547">Nucleotide-binding</keyword>
<dbReference type="Gene3D" id="3.40.50.300">
    <property type="entry name" value="P-loop containing nucleotide triphosphate hydrolases"/>
    <property type="match status" value="1"/>
</dbReference>
<feature type="transmembrane region" description="Helical" evidence="11">
    <location>
        <begin position="266"/>
        <end position="289"/>
    </location>
</feature>
<evidence type="ECO:0000256" key="5">
    <source>
        <dbReference type="ARBA" id="ARBA00022692"/>
    </source>
</evidence>
<dbReference type="InterPro" id="IPR017871">
    <property type="entry name" value="ABC_transporter-like_CS"/>
</dbReference>
<keyword evidence="5 11" id="KW-0812">Transmembrane</keyword>
<evidence type="ECO:0000259" key="12">
    <source>
        <dbReference type="PROSITE" id="PS50893"/>
    </source>
</evidence>
<dbReference type="InterPro" id="IPR003593">
    <property type="entry name" value="AAA+_ATPase"/>
</dbReference>
<dbReference type="GO" id="GO:0005886">
    <property type="term" value="C:plasma membrane"/>
    <property type="evidence" value="ECO:0007669"/>
    <property type="project" value="UniProtKB-SubCell"/>
</dbReference>
<dbReference type="FunFam" id="3.40.50.300:FF:000221">
    <property type="entry name" value="Multidrug ABC transporter ATP-binding protein"/>
    <property type="match status" value="1"/>
</dbReference>
<evidence type="ECO:0000256" key="3">
    <source>
        <dbReference type="ARBA" id="ARBA00022475"/>
    </source>
</evidence>
<dbReference type="InterPro" id="IPR011527">
    <property type="entry name" value="ABC1_TM_dom"/>
</dbReference>
<dbReference type="PROSITE" id="PS50929">
    <property type="entry name" value="ABC_TM1F"/>
    <property type="match status" value="1"/>
</dbReference>
<keyword evidence="4" id="KW-0997">Cell inner membrane</keyword>
<dbReference type="PROSITE" id="PS50893">
    <property type="entry name" value="ABC_TRANSPORTER_2"/>
    <property type="match status" value="1"/>
</dbReference>
<proteinExistence type="inferred from homology"/>
<reference evidence="14 15" key="1">
    <citation type="journal article" date="2020" name="Int. J. Syst. Evol. Microbiol.">
        <title>Reclassification of Streptomyces castelarensis and Streptomyces sporoclivatus as later heterotypic synonyms of Streptomyces antimycoticus.</title>
        <authorList>
            <person name="Komaki H."/>
            <person name="Tamura T."/>
        </authorList>
    </citation>
    <scope>NUCLEOTIDE SEQUENCE [LARGE SCALE GENOMIC DNA]</scope>
    <source>
        <strain evidence="14 15">NBRC 13459</strain>
    </source>
</reference>
<dbReference type="Gene3D" id="1.20.1560.10">
    <property type="entry name" value="ABC transporter type 1, transmembrane domain"/>
    <property type="match status" value="1"/>
</dbReference>
<evidence type="ECO:0000256" key="8">
    <source>
        <dbReference type="ARBA" id="ARBA00022989"/>
    </source>
</evidence>
<evidence type="ECO:0000256" key="6">
    <source>
        <dbReference type="ARBA" id="ARBA00022741"/>
    </source>
</evidence>
<dbReference type="InterPro" id="IPR036640">
    <property type="entry name" value="ABC1_TM_sf"/>
</dbReference>
<dbReference type="GO" id="GO:0140359">
    <property type="term" value="F:ABC-type transporter activity"/>
    <property type="evidence" value="ECO:0007669"/>
    <property type="project" value="InterPro"/>
</dbReference>
<feature type="domain" description="ABC transmembrane type-1" evidence="13">
    <location>
        <begin position="40"/>
        <end position="324"/>
    </location>
</feature>
<keyword evidence="3" id="KW-1003">Cell membrane</keyword>
<dbReference type="Pfam" id="PF00005">
    <property type="entry name" value="ABC_tran"/>
    <property type="match status" value="1"/>
</dbReference>
<feature type="transmembrane region" description="Helical" evidence="11">
    <location>
        <begin position="179"/>
        <end position="196"/>
    </location>
</feature>
<evidence type="ECO:0000256" key="10">
    <source>
        <dbReference type="ARBA" id="ARBA00023455"/>
    </source>
</evidence>